<gene>
    <name evidence="1" type="ORF">METZ01_LOCUS257032</name>
</gene>
<dbReference type="EMBL" id="UINC01070208">
    <property type="protein sequence ID" value="SVC04178.1"/>
    <property type="molecule type" value="Genomic_DNA"/>
</dbReference>
<reference evidence="1" key="1">
    <citation type="submission" date="2018-05" db="EMBL/GenBank/DDBJ databases">
        <authorList>
            <person name="Lanie J.A."/>
            <person name="Ng W.-L."/>
            <person name="Kazmierczak K.M."/>
            <person name="Andrzejewski T.M."/>
            <person name="Davidsen T.M."/>
            <person name="Wayne K.J."/>
            <person name="Tettelin H."/>
            <person name="Glass J.I."/>
            <person name="Rusch D."/>
            <person name="Podicherti R."/>
            <person name="Tsui H.-C.T."/>
            <person name="Winkler M.E."/>
        </authorList>
    </citation>
    <scope>NUCLEOTIDE SEQUENCE</scope>
</reference>
<proteinExistence type="predicted"/>
<protein>
    <submittedName>
        <fullName evidence="1">Uncharacterized protein</fullName>
    </submittedName>
</protein>
<accession>A0A382IXC0</accession>
<evidence type="ECO:0000313" key="1">
    <source>
        <dbReference type="EMBL" id="SVC04178.1"/>
    </source>
</evidence>
<dbReference type="AlphaFoldDB" id="A0A382IXC0"/>
<feature type="non-terminal residue" evidence="1">
    <location>
        <position position="57"/>
    </location>
</feature>
<name>A0A382IXC0_9ZZZZ</name>
<organism evidence="1">
    <name type="scientific">marine metagenome</name>
    <dbReference type="NCBI Taxonomy" id="408172"/>
    <lineage>
        <taxon>unclassified sequences</taxon>
        <taxon>metagenomes</taxon>
        <taxon>ecological metagenomes</taxon>
    </lineage>
</organism>
<sequence length="57" mass="6039">MSSRLCIFGLAVLAQILAAVTLNGQAVDSEKAGEYEWDIMIRGGTVVDGTGERRVVA</sequence>